<dbReference type="EC" id="3.1.3.27" evidence="1"/>
<feature type="transmembrane region" description="Helical" evidence="2">
    <location>
        <begin position="89"/>
        <end position="116"/>
    </location>
</feature>
<comment type="subcellular location">
    <subcellularLocation>
        <location evidence="1">Cell inner membrane</location>
        <topology evidence="1">Multi-pass membrane protein</topology>
    </subcellularLocation>
</comment>
<dbReference type="InterPro" id="IPR036681">
    <property type="entry name" value="PgpA-like_sf"/>
</dbReference>
<keyword evidence="1" id="KW-0997">Cell inner membrane</keyword>
<evidence type="ECO:0000313" key="5">
    <source>
        <dbReference type="Proteomes" id="UP000054703"/>
    </source>
</evidence>
<dbReference type="GO" id="GO:0009395">
    <property type="term" value="P:phospholipid catabolic process"/>
    <property type="evidence" value="ECO:0007669"/>
    <property type="project" value="UniProtKB-KW"/>
</dbReference>
<feature type="transmembrane region" description="Helical" evidence="2">
    <location>
        <begin position="42"/>
        <end position="69"/>
    </location>
</feature>
<feature type="domain" description="YutG/PgpA" evidence="3">
    <location>
        <begin position="18"/>
        <end position="155"/>
    </location>
</feature>
<dbReference type="Pfam" id="PF04608">
    <property type="entry name" value="PgpA"/>
    <property type="match status" value="1"/>
</dbReference>
<reference evidence="4 5" key="1">
    <citation type="submission" date="2015-11" db="EMBL/GenBank/DDBJ databases">
        <title>Genomic analysis of 38 Legionella species identifies large and diverse effector repertoires.</title>
        <authorList>
            <person name="Burstein D."/>
            <person name="Amaro F."/>
            <person name="Zusman T."/>
            <person name="Lifshitz Z."/>
            <person name="Cohen O."/>
            <person name="Gilbert J.A."/>
            <person name="Pupko T."/>
            <person name="Shuman H.A."/>
            <person name="Segal G."/>
        </authorList>
    </citation>
    <scope>NUCLEOTIDE SEQUENCE [LARGE SCALE GENOMIC DNA]</scope>
    <source>
        <strain evidence="4 5">SC-63-C7</strain>
    </source>
</reference>
<evidence type="ECO:0000259" key="3">
    <source>
        <dbReference type="Pfam" id="PF04608"/>
    </source>
</evidence>
<feature type="transmembrane region" description="Helical" evidence="2">
    <location>
        <begin position="15"/>
        <end position="35"/>
    </location>
</feature>
<keyword evidence="1" id="KW-0479">Metal-binding</keyword>
<organism evidence="4 5">
    <name type="scientific">Legionella santicrucis</name>
    <dbReference type="NCBI Taxonomy" id="45074"/>
    <lineage>
        <taxon>Bacteria</taxon>
        <taxon>Pseudomonadati</taxon>
        <taxon>Pseudomonadota</taxon>
        <taxon>Gammaproteobacteria</taxon>
        <taxon>Legionellales</taxon>
        <taxon>Legionellaceae</taxon>
        <taxon>Legionella</taxon>
    </lineage>
</organism>
<dbReference type="PANTHER" id="PTHR36305:SF1">
    <property type="entry name" value="PHOSPHATIDYLGLYCEROPHOSPHATASE A"/>
    <property type="match status" value="1"/>
</dbReference>
<proteinExistence type="predicted"/>
<dbReference type="AlphaFoldDB" id="A0A0W0YTX8"/>
<keyword evidence="2" id="KW-1133">Transmembrane helix</keyword>
<keyword evidence="1 2" id="KW-0812">Transmembrane</keyword>
<keyword evidence="1" id="KW-0442">Lipid degradation</keyword>
<dbReference type="GO" id="GO:0008962">
    <property type="term" value="F:phosphatidylglycerophosphatase activity"/>
    <property type="evidence" value="ECO:0007669"/>
    <property type="project" value="UniProtKB-EC"/>
</dbReference>
<comment type="catalytic activity">
    <reaction evidence="1">
        <text>a 1,2-diacyl-sn-glycero-3-phospho-(1'-sn-glycero-3'-phosphate) + H2O = a 1,2-diacyl-sn-glycero-3-phospho-(1'-sn-glycerol) + phosphate</text>
        <dbReference type="Rhea" id="RHEA:33751"/>
        <dbReference type="ChEBI" id="CHEBI:15377"/>
        <dbReference type="ChEBI" id="CHEBI:43474"/>
        <dbReference type="ChEBI" id="CHEBI:60110"/>
        <dbReference type="ChEBI" id="CHEBI:64716"/>
        <dbReference type="EC" id="3.1.3.27"/>
    </reaction>
</comment>
<comment type="caution">
    <text evidence="4">The sequence shown here is derived from an EMBL/GenBank/DDBJ whole genome shotgun (WGS) entry which is preliminary data.</text>
</comment>
<name>A0A0W0YTX8_9GAMM</name>
<protein>
    <recommendedName>
        <fullName evidence="1">Phosphatidylglycerophosphatase A</fullName>
        <ecNumber evidence="1">3.1.3.27</ecNumber>
    </recommendedName>
    <alternativeName>
        <fullName evidence="1">Phosphatidylglycerolphosphate phosphatase A</fullName>
    </alternativeName>
</protein>
<sequence length="161" mass="17962">MKQINLTGCVFQNPIYFIAFGFGTGLMPTAPGTWGTLAAVPLYLLLIGTHCTAYLFFTLIAFILGVWVCEKVSQELGVHDYKGIVWDEVVGYLLTMFMAPKGLSWMICGFILFRIFDIWKPQPIEYVDQKVRGGLGIMLDDVLAAIPAWIIMQILAWGFAG</sequence>
<dbReference type="GO" id="GO:0046872">
    <property type="term" value="F:metal ion binding"/>
    <property type="evidence" value="ECO:0007669"/>
    <property type="project" value="UniProtKB-KW"/>
</dbReference>
<dbReference type="Proteomes" id="UP000054703">
    <property type="component" value="Unassembled WGS sequence"/>
</dbReference>
<gene>
    <name evidence="4" type="primary">pgpA</name>
    <name evidence="4" type="ORF">Lsan_2038</name>
</gene>
<feature type="transmembrane region" description="Helical" evidence="2">
    <location>
        <begin position="137"/>
        <end position="160"/>
    </location>
</feature>
<keyword evidence="1" id="KW-0595">Phospholipid degradation</keyword>
<dbReference type="CDD" id="cd06971">
    <property type="entry name" value="PgpA"/>
    <property type="match status" value="1"/>
</dbReference>
<evidence type="ECO:0000256" key="1">
    <source>
        <dbReference type="PIRNR" id="PIRNR006162"/>
    </source>
</evidence>
<keyword evidence="1 2" id="KW-0472">Membrane</keyword>
<keyword evidence="1" id="KW-1003">Cell membrane</keyword>
<accession>A0A0W0YTX8</accession>
<comment type="cofactor">
    <cofactor evidence="1">
        <name>Mg(2+)</name>
        <dbReference type="ChEBI" id="CHEBI:18420"/>
    </cofactor>
</comment>
<dbReference type="GO" id="GO:0005886">
    <property type="term" value="C:plasma membrane"/>
    <property type="evidence" value="ECO:0007669"/>
    <property type="project" value="UniProtKB-SubCell"/>
</dbReference>
<dbReference type="InterPro" id="IPR007686">
    <property type="entry name" value="YutG/PgpA"/>
</dbReference>
<keyword evidence="1" id="KW-1208">Phospholipid metabolism</keyword>
<comment type="function">
    <text evidence="1">Lipid phosphatase which dephosphorylates phosphatidylglycerophosphate (PGP) to phosphatidylglycerol (PG).</text>
</comment>
<dbReference type="OrthoDB" id="9804091at2"/>
<dbReference type="RefSeq" id="WP_058514303.1">
    <property type="nucleotide sequence ID" value="NZ_CAAAIH010000014.1"/>
</dbReference>
<dbReference type="PANTHER" id="PTHR36305">
    <property type="entry name" value="PHOSPHATIDYLGLYCEROPHOSPHATASE A"/>
    <property type="match status" value="1"/>
</dbReference>
<comment type="pathway">
    <text evidence="1">Phospholipid metabolism; phosphatidylglycerol biosynthesis; phosphatidylglycerol from CDP-diacylglycerol: step 2/2.</text>
</comment>
<dbReference type="STRING" id="45074.Lsan_2038"/>
<keyword evidence="5" id="KW-1185">Reference proteome</keyword>
<dbReference type="PIRSF" id="PIRSF006162">
    <property type="entry name" value="PgpA"/>
    <property type="match status" value="1"/>
</dbReference>
<dbReference type="InterPro" id="IPR026037">
    <property type="entry name" value="PgpA"/>
</dbReference>
<evidence type="ECO:0000256" key="2">
    <source>
        <dbReference type="SAM" id="Phobius"/>
    </source>
</evidence>
<evidence type="ECO:0000313" key="4">
    <source>
        <dbReference type="EMBL" id="KTD60260.1"/>
    </source>
</evidence>
<dbReference type="PATRIC" id="fig|45074.5.peg.2174"/>
<dbReference type="SUPFAM" id="SSF101307">
    <property type="entry name" value="YutG-like"/>
    <property type="match status" value="1"/>
</dbReference>
<keyword evidence="1 4" id="KW-0378">Hydrolase</keyword>
<keyword evidence="1" id="KW-0460">Magnesium</keyword>
<dbReference type="EMBL" id="LNYU01000050">
    <property type="protein sequence ID" value="KTD60260.1"/>
    <property type="molecule type" value="Genomic_DNA"/>
</dbReference>
<keyword evidence="1" id="KW-0443">Lipid metabolism</keyword>
<dbReference type="GO" id="GO:0006655">
    <property type="term" value="P:phosphatidylglycerol biosynthetic process"/>
    <property type="evidence" value="ECO:0007669"/>
    <property type="project" value="UniProtKB-UniPathway"/>
</dbReference>
<dbReference type="UniPathway" id="UPA00084">
    <property type="reaction ID" value="UER00504"/>
</dbReference>